<dbReference type="InterPro" id="IPR016161">
    <property type="entry name" value="Ald_DH/histidinol_DH"/>
</dbReference>
<organism evidence="8 9">
    <name type="scientific">Trematosphaeria pertusa</name>
    <dbReference type="NCBI Taxonomy" id="390896"/>
    <lineage>
        <taxon>Eukaryota</taxon>
        <taxon>Fungi</taxon>
        <taxon>Dikarya</taxon>
        <taxon>Ascomycota</taxon>
        <taxon>Pezizomycotina</taxon>
        <taxon>Dothideomycetes</taxon>
        <taxon>Pleosporomycetidae</taxon>
        <taxon>Pleosporales</taxon>
        <taxon>Massarineae</taxon>
        <taxon>Trematosphaeriaceae</taxon>
        <taxon>Trematosphaeria</taxon>
    </lineage>
</organism>
<feature type="active site" evidence="5">
    <location>
        <position position="250"/>
    </location>
</feature>
<dbReference type="GeneID" id="54584988"/>
<dbReference type="Proteomes" id="UP000800094">
    <property type="component" value="Unassembled WGS sequence"/>
</dbReference>
<comment type="similarity">
    <text evidence="1 6">Belongs to the aldehyde dehydrogenase family.</text>
</comment>
<dbReference type="RefSeq" id="XP_033681871.1">
    <property type="nucleotide sequence ID" value="XM_033831658.1"/>
</dbReference>
<feature type="domain" description="Aldehyde dehydrogenase" evidence="7">
    <location>
        <begin position="29"/>
        <end position="472"/>
    </location>
</feature>
<dbReference type="AlphaFoldDB" id="A0A6A6I9D3"/>
<sequence length="479" mass="51924">MSPSKTLSIDFEKFYNIIDGKQRGSDKIHHGINPATGQELWDVPIASEQDLNDAVAAGKKAFPAWRDTPIEKRKELLMKFVDLVGQYSDELTTLLCKESGKPRKFAAIEVAGVGGFVAYHCSLDIPTETYEDDEKTIYTEYTPLGVCGGIVPWNFPLILSVGKVAPALLTGNAIIIKPSPFTPYTGLKMVELMQEVFPAGVVQVVGGNNELGAQLCLHPDVAKISFTGSIATGKKVMEASAKTLKRVTLELGGNDASIILPDVDIKKVAPEVVMGAFQNSGQVCVATKRIYIHESIYKDFLQEMVNFTKTIKVGNPDDGDNLLGPIQNSMQYEKVKGFFADSKAKGYKFAAGEPDIAASKGFFIQPTIIDNPPNDSRIIAEEPFGPIVPTQPWSDIDEVVARANNTNTGLGACVWGKDVEKAAKVARRLEAGSVFVNSWEKPTPQATFGGHKESGIGGEWGKTGLLAFMNAHVIHVYKS</sequence>
<dbReference type="InterPro" id="IPR015590">
    <property type="entry name" value="Aldehyde_DH_dom"/>
</dbReference>
<dbReference type="Pfam" id="PF00171">
    <property type="entry name" value="Aldedh"/>
    <property type="match status" value="1"/>
</dbReference>
<dbReference type="CDD" id="cd07106">
    <property type="entry name" value="ALDH_AldA-AAD23400"/>
    <property type="match status" value="1"/>
</dbReference>
<evidence type="ECO:0000259" key="7">
    <source>
        <dbReference type="Pfam" id="PF00171"/>
    </source>
</evidence>
<dbReference type="InterPro" id="IPR016163">
    <property type="entry name" value="Ald_DH_C"/>
</dbReference>
<dbReference type="Gene3D" id="3.40.605.10">
    <property type="entry name" value="Aldehyde Dehydrogenase, Chain A, domain 1"/>
    <property type="match status" value="1"/>
</dbReference>
<keyword evidence="2 6" id="KW-0560">Oxidoreductase</keyword>
<dbReference type="SUPFAM" id="SSF53720">
    <property type="entry name" value="ALDH-like"/>
    <property type="match status" value="1"/>
</dbReference>
<dbReference type="InterPro" id="IPR029510">
    <property type="entry name" value="Ald_DH_CS_GLU"/>
</dbReference>
<dbReference type="InterPro" id="IPR044086">
    <property type="entry name" value="LUC3-like"/>
</dbReference>
<evidence type="ECO:0000256" key="1">
    <source>
        <dbReference type="ARBA" id="ARBA00009986"/>
    </source>
</evidence>
<dbReference type="EMBL" id="ML987198">
    <property type="protein sequence ID" value="KAF2246867.1"/>
    <property type="molecule type" value="Genomic_DNA"/>
</dbReference>
<reference evidence="8" key="1">
    <citation type="journal article" date="2020" name="Stud. Mycol.">
        <title>101 Dothideomycetes genomes: a test case for predicting lifestyles and emergence of pathogens.</title>
        <authorList>
            <person name="Haridas S."/>
            <person name="Albert R."/>
            <person name="Binder M."/>
            <person name="Bloem J."/>
            <person name="Labutti K."/>
            <person name="Salamov A."/>
            <person name="Andreopoulos B."/>
            <person name="Baker S."/>
            <person name="Barry K."/>
            <person name="Bills G."/>
            <person name="Bluhm B."/>
            <person name="Cannon C."/>
            <person name="Castanera R."/>
            <person name="Culley D."/>
            <person name="Daum C."/>
            <person name="Ezra D."/>
            <person name="Gonzalez J."/>
            <person name="Henrissat B."/>
            <person name="Kuo A."/>
            <person name="Liang C."/>
            <person name="Lipzen A."/>
            <person name="Lutzoni F."/>
            <person name="Magnuson J."/>
            <person name="Mondo S."/>
            <person name="Nolan M."/>
            <person name="Ohm R."/>
            <person name="Pangilinan J."/>
            <person name="Park H.-J."/>
            <person name="Ramirez L."/>
            <person name="Alfaro M."/>
            <person name="Sun H."/>
            <person name="Tritt A."/>
            <person name="Yoshinaga Y."/>
            <person name="Zwiers L.-H."/>
            <person name="Turgeon B."/>
            <person name="Goodwin S."/>
            <person name="Spatafora J."/>
            <person name="Crous P."/>
            <person name="Grigoriev I."/>
        </authorList>
    </citation>
    <scope>NUCLEOTIDE SEQUENCE</scope>
    <source>
        <strain evidence="8">CBS 122368</strain>
    </source>
</reference>
<evidence type="ECO:0000256" key="5">
    <source>
        <dbReference type="PROSITE-ProRule" id="PRU10007"/>
    </source>
</evidence>
<dbReference type="PROSITE" id="PS00070">
    <property type="entry name" value="ALDEHYDE_DEHYDR_CYS"/>
    <property type="match status" value="1"/>
</dbReference>
<evidence type="ECO:0000313" key="9">
    <source>
        <dbReference type="Proteomes" id="UP000800094"/>
    </source>
</evidence>
<keyword evidence="9" id="KW-1185">Reference proteome</keyword>
<dbReference type="PANTHER" id="PTHR11699">
    <property type="entry name" value="ALDEHYDE DEHYDROGENASE-RELATED"/>
    <property type="match status" value="1"/>
</dbReference>
<dbReference type="EC" id="1.2.1.3" evidence="3"/>
<dbReference type="FunFam" id="3.40.605.10:FF:000007">
    <property type="entry name" value="NAD/NADP-dependent betaine aldehyde dehydrogenase"/>
    <property type="match status" value="1"/>
</dbReference>
<evidence type="ECO:0000256" key="4">
    <source>
        <dbReference type="ARBA" id="ARBA00049194"/>
    </source>
</evidence>
<dbReference type="InterPro" id="IPR016160">
    <property type="entry name" value="Ald_DH_CS_CYS"/>
</dbReference>
<evidence type="ECO:0000256" key="2">
    <source>
        <dbReference type="ARBA" id="ARBA00023002"/>
    </source>
</evidence>
<gene>
    <name evidence="8" type="ORF">BU26DRAFT_54260</name>
</gene>
<name>A0A6A6I9D3_9PLEO</name>
<dbReference type="GO" id="GO:0004029">
    <property type="term" value="F:aldehyde dehydrogenase (NAD+) activity"/>
    <property type="evidence" value="ECO:0007669"/>
    <property type="project" value="UniProtKB-EC"/>
</dbReference>
<proteinExistence type="inferred from homology"/>
<evidence type="ECO:0000256" key="6">
    <source>
        <dbReference type="RuleBase" id="RU003345"/>
    </source>
</evidence>
<dbReference type="OrthoDB" id="310895at2759"/>
<dbReference type="Gene3D" id="3.40.309.10">
    <property type="entry name" value="Aldehyde Dehydrogenase, Chain A, domain 2"/>
    <property type="match status" value="1"/>
</dbReference>
<protein>
    <recommendedName>
        <fullName evidence="3">aldehyde dehydrogenase (NAD(+))</fullName>
        <ecNumber evidence="3">1.2.1.3</ecNumber>
    </recommendedName>
</protein>
<evidence type="ECO:0000313" key="8">
    <source>
        <dbReference type="EMBL" id="KAF2246867.1"/>
    </source>
</evidence>
<accession>A0A6A6I9D3</accession>
<dbReference type="FunFam" id="3.40.309.10:FF:000009">
    <property type="entry name" value="Aldehyde dehydrogenase A"/>
    <property type="match status" value="1"/>
</dbReference>
<dbReference type="InterPro" id="IPR016162">
    <property type="entry name" value="Ald_DH_N"/>
</dbReference>
<evidence type="ECO:0000256" key="3">
    <source>
        <dbReference type="ARBA" id="ARBA00024226"/>
    </source>
</evidence>
<dbReference type="PROSITE" id="PS00687">
    <property type="entry name" value="ALDEHYDE_DEHYDR_GLU"/>
    <property type="match status" value="1"/>
</dbReference>
<comment type="catalytic activity">
    <reaction evidence="4">
        <text>an aldehyde + NAD(+) + H2O = a carboxylate + NADH + 2 H(+)</text>
        <dbReference type="Rhea" id="RHEA:16185"/>
        <dbReference type="ChEBI" id="CHEBI:15377"/>
        <dbReference type="ChEBI" id="CHEBI:15378"/>
        <dbReference type="ChEBI" id="CHEBI:17478"/>
        <dbReference type="ChEBI" id="CHEBI:29067"/>
        <dbReference type="ChEBI" id="CHEBI:57540"/>
        <dbReference type="ChEBI" id="CHEBI:57945"/>
        <dbReference type="EC" id="1.2.1.3"/>
    </reaction>
</comment>